<dbReference type="InterPro" id="IPR010699">
    <property type="entry name" value="DUF1275"/>
</dbReference>
<dbReference type="Pfam" id="PF06912">
    <property type="entry name" value="DUF1275"/>
    <property type="match status" value="1"/>
</dbReference>
<keyword evidence="2" id="KW-0812">Transmembrane</keyword>
<feature type="region of interest" description="Disordered" evidence="1">
    <location>
        <begin position="1"/>
        <end position="21"/>
    </location>
</feature>
<feature type="transmembrane region" description="Helical" evidence="2">
    <location>
        <begin position="190"/>
        <end position="209"/>
    </location>
</feature>
<keyword evidence="2" id="KW-1133">Transmembrane helix</keyword>
<accession>A0A9D1ZWD3</accession>
<feature type="transmembrane region" description="Helical" evidence="2">
    <location>
        <begin position="30"/>
        <end position="49"/>
    </location>
</feature>
<gene>
    <name evidence="3" type="ORF">H9729_05140</name>
</gene>
<dbReference type="AlphaFoldDB" id="A0A9D1ZWD3"/>
<organism evidence="3 4">
    <name type="scientific">Candidatus Borkfalkia excrementigallinarum</name>
    <dbReference type="NCBI Taxonomy" id="2838506"/>
    <lineage>
        <taxon>Bacteria</taxon>
        <taxon>Bacillati</taxon>
        <taxon>Bacillota</taxon>
        <taxon>Clostridia</taxon>
        <taxon>Christensenellales</taxon>
        <taxon>Christensenellaceae</taxon>
        <taxon>Candidatus Borkfalkia</taxon>
    </lineage>
</organism>
<evidence type="ECO:0000256" key="2">
    <source>
        <dbReference type="SAM" id="Phobius"/>
    </source>
</evidence>
<reference evidence="3" key="1">
    <citation type="journal article" date="2021" name="PeerJ">
        <title>Extensive microbial diversity within the chicken gut microbiome revealed by metagenomics and culture.</title>
        <authorList>
            <person name="Gilroy R."/>
            <person name="Ravi A."/>
            <person name="Getino M."/>
            <person name="Pursley I."/>
            <person name="Horton D.L."/>
            <person name="Alikhan N.F."/>
            <person name="Baker D."/>
            <person name="Gharbi K."/>
            <person name="Hall N."/>
            <person name="Watson M."/>
            <person name="Adriaenssens E.M."/>
            <person name="Foster-Nyarko E."/>
            <person name="Jarju S."/>
            <person name="Secka A."/>
            <person name="Antonio M."/>
            <person name="Oren A."/>
            <person name="Chaudhuri R.R."/>
            <person name="La Ragione R."/>
            <person name="Hildebrand F."/>
            <person name="Pallen M.J."/>
        </authorList>
    </citation>
    <scope>NUCLEOTIDE SEQUENCE</scope>
    <source>
        <strain evidence="3">1345</strain>
    </source>
</reference>
<dbReference type="PANTHER" id="PTHR37314:SF4">
    <property type="entry name" value="UPF0700 TRANSMEMBRANE PROTEIN YOAK"/>
    <property type="match status" value="1"/>
</dbReference>
<evidence type="ECO:0000313" key="3">
    <source>
        <dbReference type="EMBL" id="HIY97055.1"/>
    </source>
</evidence>
<feature type="transmembrane region" description="Helical" evidence="2">
    <location>
        <begin position="109"/>
        <end position="126"/>
    </location>
</feature>
<dbReference type="PANTHER" id="PTHR37314">
    <property type="entry name" value="SLR0142 PROTEIN"/>
    <property type="match status" value="1"/>
</dbReference>
<feature type="transmembrane region" description="Helical" evidence="2">
    <location>
        <begin position="81"/>
        <end position="102"/>
    </location>
</feature>
<evidence type="ECO:0000313" key="4">
    <source>
        <dbReference type="Proteomes" id="UP000886750"/>
    </source>
</evidence>
<reference evidence="3" key="2">
    <citation type="submission" date="2021-04" db="EMBL/GenBank/DDBJ databases">
        <authorList>
            <person name="Gilroy R."/>
        </authorList>
    </citation>
    <scope>NUCLEOTIDE SEQUENCE</scope>
    <source>
        <strain evidence="3">1345</strain>
    </source>
</reference>
<dbReference type="Proteomes" id="UP000886750">
    <property type="component" value="Unassembled WGS sequence"/>
</dbReference>
<feature type="transmembrane region" description="Helical" evidence="2">
    <location>
        <begin position="215"/>
        <end position="233"/>
    </location>
</feature>
<dbReference type="EMBL" id="DXCQ01000043">
    <property type="protein sequence ID" value="HIY97055.1"/>
    <property type="molecule type" value="Genomic_DNA"/>
</dbReference>
<proteinExistence type="predicted"/>
<comment type="caution">
    <text evidence="3">The sequence shown here is derived from an EMBL/GenBank/DDBJ whole genome shotgun (WGS) entry which is preliminary data.</text>
</comment>
<evidence type="ECO:0000256" key="1">
    <source>
        <dbReference type="SAM" id="MobiDB-lite"/>
    </source>
</evidence>
<keyword evidence="2" id="KW-0472">Membrane</keyword>
<protein>
    <submittedName>
        <fullName evidence="3">DUF1275 domain-containing protein</fullName>
    </submittedName>
</protein>
<name>A0A9D1ZWD3_9FIRM</name>
<sequence length="247" mass="26757">MEHTDPDTASAAPLDTTPEKPKTYAPENSLYIFLSFAFVGGFLEAYTYLLHGGVFCNAQTGNLVLLALRLVQGRFADAAHYAYSILAYLSGILVSAALPLLFKKLHFPRIVAVLELLAFAALAFIPQDASDWYTYVSVSFLCALQYNTFTQCRGAAVSTTFCTNNLRQTTLHIFHGIREKDSARLKKSGIYALVILFFALGAAAGALVSDKLGNLSALLCSAVLLPACVWFFLSASPRKSNGKNAAH</sequence>